<dbReference type="PANTHER" id="PTHR43859:SF2">
    <property type="entry name" value="BUTYRATE--COA LIGASE AAE11, PEROXISOMAL"/>
    <property type="match status" value="1"/>
</dbReference>
<dbReference type="PANTHER" id="PTHR43859">
    <property type="entry name" value="ACYL-ACTIVATING ENZYME"/>
    <property type="match status" value="1"/>
</dbReference>
<evidence type="ECO:0000256" key="1">
    <source>
        <dbReference type="ARBA" id="ARBA00006432"/>
    </source>
</evidence>
<dbReference type="Gene3D" id="3.30.300.30">
    <property type="match status" value="1"/>
</dbReference>
<gene>
    <name evidence="5" type="ORF">HPP92_004749</name>
</gene>
<dbReference type="InterPro" id="IPR025110">
    <property type="entry name" value="AMP-bd_C"/>
</dbReference>
<comment type="caution">
    <text evidence="5">The sequence shown here is derived from an EMBL/GenBank/DDBJ whole genome shotgun (WGS) entry which is preliminary data.</text>
</comment>
<evidence type="ECO:0000259" key="4">
    <source>
        <dbReference type="Pfam" id="PF13193"/>
    </source>
</evidence>
<dbReference type="OrthoDB" id="777213at2759"/>
<dbReference type="FunFam" id="3.30.300.30:FF:000008">
    <property type="entry name" value="2,3-dihydroxybenzoate-AMP ligase"/>
    <property type="match status" value="1"/>
</dbReference>
<evidence type="ECO:0000313" key="5">
    <source>
        <dbReference type="EMBL" id="KAG0493755.1"/>
    </source>
</evidence>
<dbReference type="GO" id="GO:0016874">
    <property type="term" value="F:ligase activity"/>
    <property type="evidence" value="ECO:0007669"/>
    <property type="project" value="UniProtKB-KW"/>
</dbReference>
<dbReference type="Gene3D" id="3.40.50.12780">
    <property type="entry name" value="N-terminal domain of ligase-like"/>
    <property type="match status" value="1"/>
</dbReference>
<reference evidence="5 6" key="1">
    <citation type="journal article" date="2020" name="Nat. Food">
        <title>A phased Vanilla planifolia genome enables genetic improvement of flavour and production.</title>
        <authorList>
            <person name="Hasing T."/>
            <person name="Tang H."/>
            <person name="Brym M."/>
            <person name="Khazi F."/>
            <person name="Huang T."/>
            <person name="Chambers A.H."/>
        </authorList>
    </citation>
    <scope>NUCLEOTIDE SEQUENCE [LARGE SCALE GENOMIC DNA]</scope>
    <source>
        <tissue evidence="5">Leaf</tissue>
    </source>
</reference>
<protein>
    <recommendedName>
        <fullName evidence="4">AMP-binding enzyme C-terminal domain-containing protein</fullName>
    </recommendedName>
</protein>
<dbReference type="Pfam" id="PF13193">
    <property type="entry name" value="AMP-binding_C"/>
    <property type="match status" value="1"/>
</dbReference>
<accession>A0A835RSS4</accession>
<dbReference type="EMBL" id="JADCNM010000002">
    <property type="protein sequence ID" value="KAG0493755.1"/>
    <property type="molecule type" value="Genomic_DNA"/>
</dbReference>
<evidence type="ECO:0000313" key="6">
    <source>
        <dbReference type="Proteomes" id="UP000639772"/>
    </source>
</evidence>
<organism evidence="5 6">
    <name type="scientific">Vanilla planifolia</name>
    <name type="common">Vanilla</name>
    <dbReference type="NCBI Taxonomy" id="51239"/>
    <lineage>
        <taxon>Eukaryota</taxon>
        <taxon>Viridiplantae</taxon>
        <taxon>Streptophyta</taxon>
        <taxon>Embryophyta</taxon>
        <taxon>Tracheophyta</taxon>
        <taxon>Spermatophyta</taxon>
        <taxon>Magnoliopsida</taxon>
        <taxon>Liliopsida</taxon>
        <taxon>Asparagales</taxon>
        <taxon>Orchidaceae</taxon>
        <taxon>Vanilloideae</taxon>
        <taxon>Vanilleae</taxon>
        <taxon>Vanilla</taxon>
    </lineage>
</organism>
<dbReference type="InterPro" id="IPR045851">
    <property type="entry name" value="AMP-bd_C_sf"/>
</dbReference>
<feature type="domain" description="AMP-binding enzyme C-terminal" evidence="4">
    <location>
        <begin position="76"/>
        <end position="151"/>
    </location>
</feature>
<sequence length="213" mass="23683">MASVPRDGKAVGEIVLRGSSVMKGYYKDEKATAEAFRDGWFLTGDVGVVHPDGYVEVKDRSKDVIISGGENISSVEVETVLYRHPSVSEAAVVAMPHPRWGETPCAFLAMKVASKATEEEILSYCRHSMPRFMAPKKVVFMKDLPKTATGKIQKTKLREMARKFNITDENQTPPSPVEATETVRKRLTTPSGNRKKTVYYDQSSEQVLALSRL</sequence>
<comment type="similarity">
    <text evidence="1">Belongs to the ATP-dependent AMP-binding enzyme family.</text>
</comment>
<evidence type="ECO:0000256" key="2">
    <source>
        <dbReference type="ARBA" id="ARBA00022598"/>
    </source>
</evidence>
<proteinExistence type="inferred from homology"/>
<dbReference type="AlphaFoldDB" id="A0A835RSS4"/>
<name>A0A835RSS4_VANPL</name>
<dbReference type="SUPFAM" id="SSF56801">
    <property type="entry name" value="Acetyl-CoA synthetase-like"/>
    <property type="match status" value="1"/>
</dbReference>
<feature type="region of interest" description="Disordered" evidence="3">
    <location>
        <begin position="165"/>
        <end position="195"/>
    </location>
</feature>
<dbReference type="InterPro" id="IPR042099">
    <property type="entry name" value="ANL_N_sf"/>
</dbReference>
<evidence type="ECO:0000256" key="3">
    <source>
        <dbReference type="SAM" id="MobiDB-lite"/>
    </source>
</evidence>
<keyword evidence="2" id="KW-0436">Ligase</keyword>
<dbReference type="Proteomes" id="UP000639772">
    <property type="component" value="Unassembled WGS sequence"/>
</dbReference>